<dbReference type="GO" id="GO:0003700">
    <property type="term" value="F:DNA-binding transcription factor activity"/>
    <property type="evidence" value="ECO:0007669"/>
    <property type="project" value="TreeGrafter"/>
</dbReference>
<proteinExistence type="predicted"/>
<feature type="compositionally biased region" description="Pro residues" evidence="5">
    <location>
        <begin position="114"/>
        <end position="127"/>
    </location>
</feature>
<evidence type="ECO:0000259" key="6">
    <source>
        <dbReference type="PROSITE" id="PS50977"/>
    </source>
</evidence>
<dbReference type="InterPro" id="IPR009057">
    <property type="entry name" value="Homeodomain-like_sf"/>
</dbReference>
<protein>
    <submittedName>
        <fullName evidence="7">Transcription regulator</fullName>
    </submittedName>
</protein>
<keyword evidence="3" id="KW-0804">Transcription</keyword>
<evidence type="ECO:0000313" key="7">
    <source>
        <dbReference type="EMBL" id="AFV88387.1"/>
    </source>
</evidence>
<dbReference type="AlphaFoldDB" id="K7S1H7"/>
<evidence type="ECO:0000256" key="2">
    <source>
        <dbReference type="ARBA" id="ARBA00023125"/>
    </source>
</evidence>
<dbReference type="PRINTS" id="PR00455">
    <property type="entry name" value="HTHTETR"/>
</dbReference>
<feature type="domain" description="HTH tetR-type" evidence="6">
    <location>
        <begin position="10"/>
        <end position="69"/>
    </location>
</feature>
<dbReference type="InterPro" id="IPR023772">
    <property type="entry name" value="DNA-bd_HTH_TetR-type_CS"/>
</dbReference>
<evidence type="ECO:0000256" key="4">
    <source>
        <dbReference type="PROSITE-ProRule" id="PRU00335"/>
    </source>
</evidence>
<dbReference type="PANTHER" id="PTHR30055">
    <property type="entry name" value="HTH-TYPE TRANSCRIPTIONAL REGULATOR RUTR"/>
    <property type="match status" value="1"/>
</dbReference>
<name>K7S1H7_ACIA4</name>
<dbReference type="PROSITE" id="PS50977">
    <property type="entry name" value="HTH_TETR_2"/>
    <property type="match status" value="1"/>
</dbReference>
<dbReference type="PANTHER" id="PTHR30055:SF234">
    <property type="entry name" value="HTH-TYPE TRANSCRIPTIONAL REGULATOR BETI"/>
    <property type="match status" value="1"/>
</dbReference>
<gene>
    <name evidence="7" type="ordered locus">PACID_05460</name>
</gene>
<dbReference type="InterPro" id="IPR001647">
    <property type="entry name" value="HTH_TetR"/>
</dbReference>
<dbReference type="HOGENOM" id="CLU_113325_0_0_11"/>
<dbReference type="InterPro" id="IPR050109">
    <property type="entry name" value="HTH-type_TetR-like_transc_reg"/>
</dbReference>
<accession>K7S1H7</accession>
<dbReference type="eggNOG" id="COG1309">
    <property type="taxonomic scope" value="Bacteria"/>
</dbReference>
<dbReference type="Proteomes" id="UP000000214">
    <property type="component" value="Chromosome"/>
</dbReference>
<dbReference type="KEGG" id="pbo:PACID_05460"/>
<sequence>MTRARPMPPEQRRASIIDATHALLVERGITFTTREVAEAAGIAEGTVFRHFSSKDDLIRAVIDDAFDPAPLCREIDATDPSLDLARAVHHALSLMQRRFHSITGVMTALHPAHRPPPPPGPGHPGPGDPHHGVRAWHAAVIESLTGILNRYSDRLRVPVGQACTLLVASVLVDTGLAPVAVHRFSATELTDILLNGIAVAPTGTDPHPMAHSTSLHVRPQESPCS</sequence>
<dbReference type="RefSeq" id="WP_015069301.1">
    <property type="nucleotide sequence ID" value="NC_019395.1"/>
</dbReference>
<dbReference type="EMBL" id="CP003493">
    <property type="protein sequence ID" value="AFV88387.1"/>
    <property type="molecule type" value="Genomic_DNA"/>
</dbReference>
<evidence type="ECO:0000256" key="3">
    <source>
        <dbReference type="ARBA" id="ARBA00023163"/>
    </source>
</evidence>
<feature type="region of interest" description="Disordered" evidence="5">
    <location>
        <begin position="110"/>
        <end position="132"/>
    </location>
</feature>
<evidence type="ECO:0000256" key="1">
    <source>
        <dbReference type="ARBA" id="ARBA00023015"/>
    </source>
</evidence>
<dbReference type="PATRIC" id="fig|1171373.8.peg.551"/>
<dbReference type="SUPFAM" id="SSF46689">
    <property type="entry name" value="Homeodomain-like"/>
    <property type="match status" value="1"/>
</dbReference>
<evidence type="ECO:0000256" key="5">
    <source>
        <dbReference type="SAM" id="MobiDB-lite"/>
    </source>
</evidence>
<keyword evidence="1" id="KW-0805">Transcription regulation</keyword>
<keyword evidence="2 4" id="KW-0238">DNA-binding</keyword>
<dbReference type="STRING" id="1171373.PACID_05460"/>
<feature type="DNA-binding region" description="H-T-H motif" evidence="4">
    <location>
        <begin position="32"/>
        <end position="51"/>
    </location>
</feature>
<feature type="region of interest" description="Disordered" evidence="5">
    <location>
        <begin position="205"/>
        <end position="225"/>
    </location>
</feature>
<dbReference type="Pfam" id="PF00440">
    <property type="entry name" value="TetR_N"/>
    <property type="match status" value="1"/>
</dbReference>
<dbReference type="Gene3D" id="1.10.357.10">
    <property type="entry name" value="Tetracycline Repressor, domain 2"/>
    <property type="match status" value="1"/>
</dbReference>
<evidence type="ECO:0000313" key="8">
    <source>
        <dbReference type="Proteomes" id="UP000000214"/>
    </source>
</evidence>
<dbReference type="GO" id="GO:0000976">
    <property type="term" value="F:transcription cis-regulatory region binding"/>
    <property type="evidence" value="ECO:0007669"/>
    <property type="project" value="TreeGrafter"/>
</dbReference>
<organism evidence="7 8">
    <name type="scientific">Acidipropionibacterium acidipropionici (strain ATCC 4875 / DSM 20272 / JCM 6432 / NBRC 12425 / NCIMB 8070 / 4)</name>
    <name type="common">Propionibacterium acidipropionici</name>
    <dbReference type="NCBI Taxonomy" id="1171373"/>
    <lineage>
        <taxon>Bacteria</taxon>
        <taxon>Bacillati</taxon>
        <taxon>Actinomycetota</taxon>
        <taxon>Actinomycetes</taxon>
        <taxon>Propionibacteriales</taxon>
        <taxon>Propionibacteriaceae</taxon>
        <taxon>Acidipropionibacterium</taxon>
    </lineage>
</organism>
<dbReference type="PROSITE" id="PS01081">
    <property type="entry name" value="HTH_TETR_1"/>
    <property type="match status" value="1"/>
</dbReference>
<reference evidence="7 8" key="1">
    <citation type="journal article" date="2012" name="BMC Genomics">
        <title>The genome sequence of Propionibacterium acidipropionici provides insights into its biotechnological and industrial potential.</title>
        <authorList>
            <person name="Parizzi L.P."/>
            <person name="Grassi M.C."/>
            <person name="Llerena L.A."/>
            <person name="Carazzolle M.F."/>
            <person name="Queiroz V.L."/>
            <person name="Lunardi I."/>
            <person name="Zeidler A.F."/>
            <person name="Teixeira P.J."/>
            <person name="Mieczkowski P."/>
            <person name="Rincones J."/>
            <person name="Pereira G.A."/>
        </authorList>
    </citation>
    <scope>NUCLEOTIDE SEQUENCE [LARGE SCALE GENOMIC DNA]</scope>
    <source>
        <strain evidence="8">ATCC 4875 / DSM 20272 / JCM 6432 / NBRC 12425 / NCIMB 8070</strain>
    </source>
</reference>